<evidence type="ECO:0000313" key="3">
    <source>
        <dbReference type="Proteomes" id="UP001163821"/>
    </source>
</evidence>
<name>A0AA42CBG6_9BACT</name>
<dbReference type="RefSeq" id="WP_282593585.1">
    <property type="nucleotide sequence ID" value="NZ_JAPAAF010000074.1"/>
</dbReference>
<dbReference type="Proteomes" id="UP001163821">
    <property type="component" value="Unassembled WGS sequence"/>
</dbReference>
<gene>
    <name evidence="2" type="ORF">N2K84_19860</name>
</gene>
<feature type="non-terminal residue" evidence="2">
    <location>
        <position position="800"/>
    </location>
</feature>
<comment type="caution">
    <text evidence="2">The sequence shown here is derived from an EMBL/GenBank/DDBJ whole genome shotgun (WGS) entry which is preliminary data.</text>
</comment>
<dbReference type="InterPro" id="IPR019316">
    <property type="entry name" value="G8_domain"/>
</dbReference>
<keyword evidence="3" id="KW-1185">Reference proteome</keyword>
<dbReference type="EMBL" id="JAPAAF010000074">
    <property type="protein sequence ID" value="MCW0485000.1"/>
    <property type="molecule type" value="Genomic_DNA"/>
</dbReference>
<evidence type="ECO:0000259" key="1">
    <source>
        <dbReference type="PROSITE" id="PS51484"/>
    </source>
</evidence>
<feature type="domain" description="G8" evidence="1">
    <location>
        <begin position="124"/>
        <end position="253"/>
    </location>
</feature>
<dbReference type="AlphaFoldDB" id="A0AA42CBG6"/>
<reference evidence="2" key="1">
    <citation type="submission" date="2022-10" db="EMBL/GenBank/DDBJ databases">
        <title>Gaoshiqiia sediminis gen. nov., sp. nov., isolated from coastal sediment.</title>
        <authorList>
            <person name="Yu W.X."/>
            <person name="Mu D.S."/>
            <person name="Du J.Z."/>
            <person name="Liang Y.Q."/>
        </authorList>
    </citation>
    <scope>NUCLEOTIDE SEQUENCE</scope>
    <source>
        <strain evidence="2">A06</strain>
    </source>
</reference>
<proteinExistence type="predicted"/>
<sequence length="800" mass="81443">MTKRTKQIIAALLVWAYLLLNITSTLQANYLITPEAKPTLAFTEVVWPASSSGYLQALASNPAPLPPANVSPTTNTDHTNAPEFGVIASAIVNNSKTAGAAPRMAALPPTVTATATEGLWDEGSSWEGGAVPNADDDVVIPAGATITINTDPPAINSLTVNGTLVFESGTSHNLTVNTDVTIATGATLTVDAASSLTISGNWTNNGTFNAGNGTVTFDGTGTSISGTSTTGFNNLQIPSGASVTLNSDTNVANLTIDGELTTSNSETLTVSGNWTNNGTYTANAGTVVMTGAGKTISGIFSSSFNNLQIDAGSDVSSVVTVSSDIVIENLSLVNGLLSVTSGTTDIKGMADIPQTAGLELNGSAANLITRDFTITNKGLIHIVDGVATFGNSSGNSVNTSVDGAFVMEGGTANIAGRLHNAAGDDDVFLGTSYEVGVTISGGTLNLATKGNGSNDTGSLDIDSSGYFDFNGGTINFINSSTAARDIDLRIDTPSGNGTKSIAGGSFVFGDGVSSGEEFVVSSAVALTNLTATSGNTIAFESEATTANTITVPASYNGLYTFQFGNGTLPVTIDLSGATFAGGATIEVTMQSGKHPENKNTTNYLNRHWTVTTSGITDPNYDLTAKYLVGDVVGGNEAGLIEGTYNGSVWTNNGSVDDTNHLITISGLNSNLTSLSAFEAPTATLSGAQTICPGTSADLSIALTGAAPWNVFYNDGSDKNISGILSSPYTLTVTPGTTTIYTLISVTDANLAGTVSGTATVTVEDNEDPIISCVGNQSKDTDTGTCTYTVQGTEFDPTAFA</sequence>
<dbReference type="PROSITE" id="PS51484">
    <property type="entry name" value="G8"/>
    <property type="match status" value="1"/>
</dbReference>
<accession>A0AA42CBG6</accession>
<evidence type="ECO:0000313" key="2">
    <source>
        <dbReference type="EMBL" id="MCW0485000.1"/>
    </source>
</evidence>
<protein>
    <submittedName>
        <fullName evidence="2">G8 domain-containing protein</fullName>
    </submittedName>
</protein>
<dbReference type="Pfam" id="PF10162">
    <property type="entry name" value="G8"/>
    <property type="match status" value="1"/>
</dbReference>
<organism evidence="2 3">
    <name type="scientific">Gaoshiqia sediminis</name>
    <dbReference type="NCBI Taxonomy" id="2986998"/>
    <lineage>
        <taxon>Bacteria</taxon>
        <taxon>Pseudomonadati</taxon>
        <taxon>Bacteroidota</taxon>
        <taxon>Bacteroidia</taxon>
        <taxon>Marinilabiliales</taxon>
        <taxon>Prolixibacteraceae</taxon>
        <taxon>Gaoshiqia</taxon>
    </lineage>
</organism>